<keyword evidence="2" id="KW-1185">Reference proteome</keyword>
<reference evidence="1 2" key="1">
    <citation type="submission" date="2019-02" db="EMBL/GenBank/DDBJ databases">
        <title>Draft Genome Sequence of Streptomyces sp. AM-2504, identified by 16S rRNA comparative analysis as a Streptomyces Kasugaensis strain.</title>
        <authorList>
            <person name="Napolioni V."/>
            <person name="Giuliodori A.M."/>
            <person name="Spurio R."/>
            <person name="Fabbretti A."/>
        </authorList>
    </citation>
    <scope>NUCLEOTIDE SEQUENCE [LARGE SCALE GENOMIC DNA]</scope>
    <source>
        <strain evidence="1 2">AM-2504</strain>
    </source>
</reference>
<organism evidence="1 2">
    <name type="scientific">Streptomyces kasugaensis</name>
    <dbReference type="NCBI Taxonomy" id="1946"/>
    <lineage>
        <taxon>Bacteria</taxon>
        <taxon>Bacillati</taxon>
        <taxon>Actinomycetota</taxon>
        <taxon>Actinomycetes</taxon>
        <taxon>Kitasatosporales</taxon>
        <taxon>Streptomycetaceae</taxon>
        <taxon>Streptomyces</taxon>
    </lineage>
</organism>
<accession>A0A4Q9HM32</accession>
<dbReference type="Proteomes" id="UP000292452">
    <property type="component" value="Unassembled WGS sequence"/>
</dbReference>
<protein>
    <submittedName>
        <fullName evidence="1">Uncharacterized protein</fullName>
    </submittedName>
</protein>
<dbReference type="EMBL" id="SIXH01000428">
    <property type="protein sequence ID" value="TBO55863.1"/>
    <property type="molecule type" value="Genomic_DNA"/>
</dbReference>
<dbReference type="AlphaFoldDB" id="A0A4Q9HM32"/>
<gene>
    <name evidence="1" type="ORF">EYS09_30950</name>
</gene>
<proteinExistence type="predicted"/>
<dbReference type="InterPro" id="IPR045684">
    <property type="entry name" value="DUF6191"/>
</dbReference>
<name>A0A4Q9HM32_STRKA</name>
<comment type="caution">
    <text evidence="1">The sequence shown here is derived from an EMBL/GenBank/DDBJ whole genome shotgun (WGS) entry which is preliminary data.</text>
</comment>
<sequence>MLIVTLLMAAVIIVPLLLSGARRLVLRNGRPVWLRHLVVRTTTGGGGNGAGAAVAELTAALNPNKRVEIEQRRTDQLIRHDSEAGAPPHAIVDLTAGRAVIRSR</sequence>
<dbReference type="Pfam" id="PF19690">
    <property type="entry name" value="DUF6191"/>
    <property type="match status" value="1"/>
</dbReference>
<evidence type="ECO:0000313" key="1">
    <source>
        <dbReference type="EMBL" id="TBO55863.1"/>
    </source>
</evidence>
<evidence type="ECO:0000313" key="2">
    <source>
        <dbReference type="Proteomes" id="UP000292452"/>
    </source>
</evidence>